<dbReference type="InterPro" id="IPR046347">
    <property type="entry name" value="bZIP_sf"/>
</dbReference>
<dbReference type="AlphaFoldDB" id="A0ABD1JFL4"/>
<protein>
    <recommendedName>
        <fullName evidence="4">BZIP domain-containing protein</fullName>
    </recommendedName>
</protein>
<evidence type="ECO:0000256" key="2">
    <source>
        <dbReference type="SAM" id="Coils"/>
    </source>
</evidence>
<evidence type="ECO:0000313" key="6">
    <source>
        <dbReference type="Proteomes" id="UP001591681"/>
    </source>
</evidence>
<proteinExistence type="inferred from homology"/>
<dbReference type="Pfam" id="PF07716">
    <property type="entry name" value="bZIP_2"/>
    <property type="match status" value="1"/>
</dbReference>
<dbReference type="CDD" id="cd14693">
    <property type="entry name" value="bZIP_CEBP"/>
    <property type="match status" value="1"/>
</dbReference>
<evidence type="ECO:0000259" key="4">
    <source>
        <dbReference type="PROSITE" id="PS50217"/>
    </source>
</evidence>
<feature type="domain" description="BZIP" evidence="4">
    <location>
        <begin position="140"/>
        <end position="203"/>
    </location>
</feature>
<dbReference type="SUPFAM" id="SSF57959">
    <property type="entry name" value="Leucine zipper domain"/>
    <property type="match status" value="1"/>
</dbReference>
<sequence length="214" mass="23468">MYQKQAHPSNPQCSVIQGGYTPPASLSYSVLSHAGPSAAVGGHLGVTPDSTPSSASHAHDHLSQEAGGLYCSAMGAQGSGMTYMPTAACSTATMADHQAQQNHMAQQDFPSFLLPPPPPPPAAAALHRQSVAKKGMNKDSLEYRLRRERNNIAVRKSRDKARRRIQLTQQRALQLQQENQRLQLLIEQLTHELDTLRHYLAQRPLRSKTEDDTC</sequence>
<dbReference type="PANTHER" id="PTHR23334">
    <property type="entry name" value="CCAAT/ENHANCER BINDING PROTEIN"/>
    <property type="match status" value="1"/>
</dbReference>
<dbReference type="SMART" id="SM00338">
    <property type="entry name" value="BRLZ"/>
    <property type="match status" value="1"/>
</dbReference>
<gene>
    <name evidence="5" type="ORF">ACEWY4_018725</name>
</gene>
<comment type="caution">
    <text evidence="5">The sequence shown here is derived from an EMBL/GenBank/DDBJ whole genome shotgun (WGS) entry which is preliminary data.</text>
</comment>
<keyword evidence="6" id="KW-1185">Reference proteome</keyword>
<feature type="region of interest" description="Disordered" evidence="3">
    <location>
        <begin position="41"/>
        <end position="60"/>
    </location>
</feature>
<organism evidence="5 6">
    <name type="scientific">Coilia grayii</name>
    <name type="common">Gray's grenadier anchovy</name>
    <dbReference type="NCBI Taxonomy" id="363190"/>
    <lineage>
        <taxon>Eukaryota</taxon>
        <taxon>Metazoa</taxon>
        <taxon>Chordata</taxon>
        <taxon>Craniata</taxon>
        <taxon>Vertebrata</taxon>
        <taxon>Euteleostomi</taxon>
        <taxon>Actinopterygii</taxon>
        <taxon>Neopterygii</taxon>
        <taxon>Teleostei</taxon>
        <taxon>Clupei</taxon>
        <taxon>Clupeiformes</taxon>
        <taxon>Clupeoidei</taxon>
        <taxon>Engraulidae</taxon>
        <taxon>Coilinae</taxon>
        <taxon>Coilia</taxon>
    </lineage>
</organism>
<keyword evidence="2" id="KW-0175">Coiled coil</keyword>
<evidence type="ECO:0000256" key="3">
    <source>
        <dbReference type="SAM" id="MobiDB-lite"/>
    </source>
</evidence>
<dbReference type="EMBL" id="JBHFQA010000016">
    <property type="protein sequence ID" value="KAL2085405.1"/>
    <property type="molecule type" value="Genomic_DNA"/>
</dbReference>
<comment type="similarity">
    <text evidence="1">Belongs to the bZIP family. C/EBP subfamily.</text>
</comment>
<dbReference type="InterPro" id="IPR031106">
    <property type="entry name" value="C/EBP"/>
</dbReference>
<evidence type="ECO:0000313" key="5">
    <source>
        <dbReference type="EMBL" id="KAL2085405.1"/>
    </source>
</evidence>
<dbReference type="PROSITE" id="PS50217">
    <property type="entry name" value="BZIP"/>
    <property type="match status" value="1"/>
</dbReference>
<reference evidence="5 6" key="1">
    <citation type="submission" date="2024-09" db="EMBL/GenBank/DDBJ databases">
        <title>A chromosome-level genome assembly of Gray's grenadier anchovy, Coilia grayii.</title>
        <authorList>
            <person name="Fu Z."/>
        </authorList>
    </citation>
    <scope>NUCLEOTIDE SEQUENCE [LARGE SCALE GENOMIC DNA]</scope>
    <source>
        <strain evidence="5">G4</strain>
        <tissue evidence="5">Muscle</tissue>
    </source>
</reference>
<accession>A0ABD1JFL4</accession>
<dbReference type="InterPro" id="IPR004827">
    <property type="entry name" value="bZIP"/>
</dbReference>
<dbReference type="Gene3D" id="1.20.5.170">
    <property type="match status" value="1"/>
</dbReference>
<name>A0ABD1JFL4_9TELE</name>
<feature type="coiled-coil region" evidence="2">
    <location>
        <begin position="158"/>
        <end position="199"/>
    </location>
</feature>
<evidence type="ECO:0000256" key="1">
    <source>
        <dbReference type="ARBA" id="ARBA00006951"/>
    </source>
</evidence>
<dbReference type="Proteomes" id="UP001591681">
    <property type="component" value="Unassembled WGS sequence"/>
</dbReference>
<dbReference type="PANTHER" id="PTHR23334:SF62">
    <property type="entry name" value="CCAAT_ENHANCER BINDING PROTEIN (C_EBP) 1"/>
    <property type="match status" value="1"/>
</dbReference>